<reference evidence="3" key="3">
    <citation type="submission" date="2023-04" db="EMBL/GenBank/DDBJ databases">
        <authorList>
            <person name="Wang Y."/>
        </authorList>
    </citation>
    <scope>NUCLEOTIDE SEQUENCE</scope>
    <source>
        <strain evidence="3">ZW18</strain>
    </source>
</reference>
<accession>A0AAX3UFB3</accession>
<organism evidence="3 5">
    <name type="scientific">Lactobacillus kefiranofaciens</name>
    <dbReference type="NCBI Taxonomy" id="267818"/>
    <lineage>
        <taxon>Bacteria</taxon>
        <taxon>Bacillati</taxon>
        <taxon>Bacillota</taxon>
        <taxon>Bacilli</taxon>
        <taxon>Lactobacillales</taxon>
        <taxon>Lactobacillaceae</taxon>
        <taxon>Lactobacillus</taxon>
    </lineage>
</organism>
<dbReference type="Proteomes" id="UP001242513">
    <property type="component" value="Chromosome"/>
</dbReference>
<feature type="transmembrane region" description="Helical" evidence="1">
    <location>
        <begin position="42"/>
        <end position="62"/>
    </location>
</feature>
<dbReference type="AlphaFoldDB" id="A0AAX3UFB3"/>
<feature type="transmembrane region" description="Helical" evidence="1">
    <location>
        <begin position="68"/>
        <end position="87"/>
    </location>
</feature>
<dbReference type="EMBL" id="FMXC01000012">
    <property type="protein sequence ID" value="SDA54835.1"/>
    <property type="molecule type" value="Genomic_DNA"/>
</dbReference>
<keyword evidence="1" id="KW-0812">Transmembrane</keyword>
<reference evidence="3" key="2">
    <citation type="journal article" date="2022" name="Food Funct.">
        <title>Lactobacillus kefiranofaciens ZW18 from Kefir enhances the anti-tumor effect of anti-programmed cell death 1 (PD-1) immunotherapy by modulating the gut microbiota.</title>
        <authorList>
            <person name="Zhao J."/>
            <person name="Wang Y."/>
            <person name="Wang J."/>
            <person name="Lv M."/>
            <person name="Zhou C."/>
            <person name="Jia L."/>
            <person name="Geng W."/>
        </authorList>
    </citation>
    <scope>NUCLEOTIDE SEQUENCE</scope>
    <source>
        <strain evidence="3">ZW18</strain>
    </source>
</reference>
<gene>
    <name evidence="3" type="ORF">QEJ78_02485</name>
    <name evidence="2" type="ORF">SAMN02983011_01268</name>
</gene>
<evidence type="ECO:0008006" key="6">
    <source>
        <dbReference type="Google" id="ProtNLM"/>
    </source>
</evidence>
<proteinExistence type="predicted"/>
<feature type="transmembrane region" description="Helical" evidence="1">
    <location>
        <begin position="108"/>
        <end position="125"/>
    </location>
</feature>
<dbReference type="RefSeq" id="WP_013854108.1">
    <property type="nucleotide sequence ID" value="NZ_CP123735.1"/>
</dbReference>
<keyword evidence="1" id="KW-1133">Transmembrane helix</keyword>
<reference evidence="2 4" key="1">
    <citation type="submission" date="2016-10" db="EMBL/GenBank/DDBJ databases">
        <authorList>
            <person name="Varghese N."/>
            <person name="Submissions S."/>
        </authorList>
    </citation>
    <scope>NUCLEOTIDE SEQUENCE [LARGE SCALE GENOMIC DNA]</scope>
    <source>
        <strain evidence="2 4">ATCC 43761</strain>
    </source>
</reference>
<feature type="transmembrane region" description="Helical" evidence="1">
    <location>
        <begin position="131"/>
        <end position="150"/>
    </location>
</feature>
<evidence type="ECO:0000313" key="3">
    <source>
        <dbReference type="EMBL" id="WGO86362.1"/>
    </source>
</evidence>
<sequence>MFLTDFISGGSWFLPLIIVCLVFGIVATYAKKTGKTKLGKIVDSFAYLLMLVMLIISWILYFRGEYNFISSAIWTVVVIYLIASQLLKQFDDRWKEKYGVAIFHRINMATTGVYILLVALLILMGSHFTTMGWLITGIFLVIAAGVSYIFQKSEQ</sequence>
<dbReference type="EMBL" id="CP123735">
    <property type="protein sequence ID" value="WGO86362.1"/>
    <property type="molecule type" value="Genomic_DNA"/>
</dbReference>
<dbReference type="Proteomes" id="UP000181860">
    <property type="component" value="Unassembled WGS sequence"/>
</dbReference>
<evidence type="ECO:0000313" key="2">
    <source>
        <dbReference type="EMBL" id="SDA54835.1"/>
    </source>
</evidence>
<feature type="transmembrane region" description="Helical" evidence="1">
    <location>
        <begin position="12"/>
        <end position="30"/>
    </location>
</feature>
<name>A0AAX3UFB3_9LACO</name>
<evidence type="ECO:0000313" key="5">
    <source>
        <dbReference type="Proteomes" id="UP001242513"/>
    </source>
</evidence>
<evidence type="ECO:0000313" key="4">
    <source>
        <dbReference type="Proteomes" id="UP000181860"/>
    </source>
</evidence>
<keyword evidence="4" id="KW-1185">Reference proteome</keyword>
<evidence type="ECO:0000256" key="1">
    <source>
        <dbReference type="SAM" id="Phobius"/>
    </source>
</evidence>
<protein>
    <recommendedName>
        <fullName evidence="6">DUF3796 domain-containing protein</fullName>
    </recommendedName>
</protein>
<keyword evidence="1" id="KW-0472">Membrane</keyword>